<keyword evidence="3" id="KW-1185">Reference proteome</keyword>
<accession>A0A6A5WGT8</accession>
<sequence>MDSQASKPLVHLHTTRMRLGTSAQPSSTPPQSQSTTLSQVELLVSEISLLNPELDLVGKHGHNISTLANTLNQLLLSRPEKRLASVNSPTPSTNPDTGSFSSRTGISPQSRSITGPSASFSPYMMYPPGQIRMFTEPNMSHLNYPVIPRWRDRARLRKIQAESPSVLPADLPPWSVRSKVPTVPQPDWSEEGGFLLYDGFSIELMSAYSTALEADKVPQIPIPYEDEEMKRALVEAGVLSEQAADKLVEKNGRESWRGPTEGKEDEKHREEMRKIIEGDPEV</sequence>
<gene>
    <name evidence="2" type="ORF">P154DRAFT_619661</name>
</gene>
<name>A0A6A5WGT8_9PLEO</name>
<dbReference type="Proteomes" id="UP000799779">
    <property type="component" value="Unassembled WGS sequence"/>
</dbReference>
<dbReference type="EMBL" id="ML977585">
    <property type="protein sequence ID" value="KAF2001033.1"/>
    <property type="molecule type" value="Genomic_DNA"/>
</dbReference>
<organism evidence="2 3">
    <name type="scientific">Amniculicola lignicola CBS 123094</name>
    <dbReference type="NCBI Taxonomy" id="1392246"/>
    <lineage>
        <taxon>Eukaryota</taxon>
        <taxon>Fungi</taxon>
        <taxon>Dikarya</taxon>
        <taxon>Ascomycota</taxon>
        <taxon>Pezizomycotina</taxon>
        <taxon>Dothideomycetes</taxon>
        <taxon>Pleosporomycetidae</taxon>
        <taxon>Pleosporales</taxon>
        <taxon>Amniculicolaceae</taxon>
        <taxon>Amniculicola</taxon>
    </lineage>
</organism>
<feature type="compositionally biased region" description="Polar residues" evidence="1">
    <location>
        <begin position="85"/>
        <end position="118"/>
    </location>
</feature>
<dbReference type="OrthoDB" id="10633455at2759"/>
<protein>
    <submittedName>
        <fullName evidence="2">Uncharacterized protein</fullName>
    </submittedName>
</protein>
<proteinExistence type="predicted"/>
<feature type="region of interest" description="Disordered" evidence="1">
    <location>
        <begin position="83"/>
        <end position="118"/>
    </location>
</feature>
<evidence type="ECO:0000313" key="2">
    <source>
        <dbReference type="EMBL" id="KAF2001033.1"/>
    </source>
</evidence>
<dbReference type="AlphaFoldDB" id="A0A6A5WGT8"/>
<evidence type="ECO:0000256" key="1">
    <source>
        <dbReference type="SAM" id="MobiDB-lite"/>
    </source>
</evidence>
<feature type="region of interest" description="Disordered" evidence="1">
    <location>
        <begin position="245"/>
        <end position="282"/>
    </location>
</feature>
<reference evidence="2" key="1">
    <citation type="journal article" date="2020" name="Stud. Mycol.">
        <title>101 Dothideomycetes genomes: a test case for predicting lifestyles and emergence of pathogens.</title>
        <authorList>
            <person name="Haridas S."/>
            <person name="Albert R."/>
            <person name="Binder M."/>
            <person name="Bloem J."/>
            <person name="Labutti K."/>
            <person name="Salamov A."/>
            <person name="Andreopoulos B."/>
            <person name="Baker S."/>
            <person name="Barry K."/>
            <person name="Bills G."/>
            <person name="Bluhm B."/>
            <person name="Cannon C."/>
            <person name="Castanera R."/>
            <person name="Culley D."/>
            <person name="Daum C."/>
            <person name="Ezra D."/>
            <person name="Gonzalez J."/>
            <person name="Henrissat B."/>
            <person name="Kuo A."/>
            <person name="Liang C."/>
            <person name="Lipzen A."/>
            <person name="Lutzoni F."/>
            <person name="Magnuson J."/>
            <person name="Mondo S."/>
            <person name="Nolan M."/>
            <person name="Ohm R."/>
            <person name="Pangilinan J."/>
            <person name="Park H.-J."/>
            <person name="Ramirez L."/>
            <person name="Alfaro M."/>
            <person name="Sun H."/>
            <person name="Tritt A."/>
            <person name="Yoshinaga Y."/>
            <person name="Zwiers L.-H."/>
            <person name="Turgeon B."/>
            <person name="Goodwin S."/>
            <person name="Spatafora J."/>
            <person name="Crous P."/>
            <person name="Grigoriev I."/>
        </authorList>
    </citation>
    <scope>NUCLEOTIDE SEQUENCE</scope>
    <source>
        <strain evidence="2">CBS 123094</strain>
    </source>
</reference>
<evidence type="ECO:0000313" key="3">
    <source>
        <dbReference type="Proteomes" id="UP000799779"/>
    </source>
</evidence>